<evidence type="ECO:0000313" key="2">
    <source>
        <dbReference type="EMBL" id="NLS09045.1"/>
    </source>
</evidence>
<feature type="transmembrane region" description="Helical" evidence="1">
    <location>
        <begin position="12"/>
        <end position="32"/>
    </location>
</feature>
<keyword evidence="1" id="KW-0812">Transmembrane</keyword>
<keyword evidence="3" id="KW-1185">Reference proteome</keyword>
<keyword evidence="1" id="KW-0472">Membrane</keyword>
<evidence type="ECO:0000256" key="1">
    <source>
        <dbReference type="SAM" id="Phobius"/>
    </source>
</evidence>
<keyword evidence="1" id="KW-1133">Transmembrane helix</keyword>
<feature type="transmembrane region" description="Helical" evidence="1">
    <location>
        <begin position="61"/>
        <end position="77"/>
    </location>
</feature>
<accession>A0A7X8TIE5</accession>
<name>A0A7X8TIE5_9MICC</name>
<reference evidence="2 3" key="1">
    <citation type="submission" date="2020-04" db="EMBL/GenBank/DDBJ databases">
        <title>Nesterenkonia sp. nov., isolated from marine sediment.</title>
        <authorList>
            <person name="Zhang G."/>
        </authorList>
    </citation>
    <scope>NUCLEOTIDE SEQUENCE [LARGE SCALE GENOMIC DNA]</scope>
    <source>
        <strain evidence="2 3">MY13</strain>
    </source>
</reference>
<feature type="transmembrane region" description="Helical" evidence="1">
    <location>
        <begin position="119"/>
        <end position="137"/>
    </location>
</feature>
<dbReference type="AlphaFoldDB" id="A0A7X8TIE5"/>
<evidence type="ECO:0000313" key="3">
    <source>
        <dbReference type="Proteomes" id="UP000523139"/>
    </source>
</evidence>
<dbReference type="Proteomes" id="UP000523139">
    <property type="component" value="Unassembled WGS sequence"/>
</dbReference>
<feature type="transmembrane region" description="Helical" evidence="1">
    <location>
        <begin position="83"/>
        <end position="107"/>
    </location>
</feature>
<feature type="transmembrane region" description="Helical" evidence="1">
    <location>
        <begin position="149"/>
        <end position="166"/>
    </location>
</feature>
<sequence>MSELRYLSIEQALLRAAILFSTVGLSILLNWTAEQGAFNFWTVLLPLGLGVLTMIFPQAPWTPVLMVYAVVVWTVVNDDLATAGSLLAAALLLIIHTSAALASAVPLAASPPSGLWVRYAGRCAAVLGITTLVWMAVRVFTGTTVPGGVVALMLATVLIAAAVLGYERWVNRTTTA</sequence>
<gene>
    <name evidence="2" type="ORF">HGQ17_03315</name>
</gene>
<dbReference type="EMBL" id="JABAHY010000002">
    <property type="protein sequence ID" value="NLS09045.1"/>
    <property type="molecule type" value="Genomic_DNA"/>
</dbReference>
<protein>
    <submittedName>
        <fullName evidence="2">Uncharacterized protein</fullName>
    </submittedName>
</protein>
<proteinExistence type="predicted"/>
<comment type="caution">
    <text evidence="2">The sequence shown here is derived from an EMBL/GenBank/DDBJ whole genome shotgun (WGS) entry which is preliminary data.</text>
</comment>
<dbReference type="RefSeq" id="WP_168886547.1">
    <property type="nucleotide sequence ID" value="NZ_JABAHY010000002.1"/>
</dbReference>
<organism evidence="2 3">
    <name type="scientific">Nesterenkonia sedimenti</name>
    <dbReference type="NCBI Taxonomy" id="1463632"/>
    <lineage>
        <taxon>Bacteria</taxon>
        <taxon>Bacillati</taxon>
        <taxon>Actinomycetota</taxon>
        <taxon>Actinomycetes</taxon>
        <taxon>Micrococcales</taxon>
        <taxon>Micrococcaceae</taxon>
        <taxon>Nesterenkonia</taxon>
    </lineage>
</organism>